<comment type="caution">
    <text evidence="2">The sequence shown here is derived from an EMBL/GenBank/DDBJ whole genome shotgun (WGS) entry which is preliminary data.</text>
</comment>
<evidence type="ECO:0000313" key="2">
    <source>
        <dbReference type="EMBL" id="TEW76639.1"/>
    </source>
</evidence>
<dbReference type="OrthoDB" id="1428473at2"/>
<dbReference type="EMBL" id="SNQI01000001">
    <property type="protein sequence ID" value="TEW76639.1"/>
    <property type="molecule type" value="Genomic_DNA"/>
</dbReference>
<keyword evidence="2" id="KW-0548">Nucleotidyltransferase</keyword>
<gene>
    <name evidence="2" type="ORF">E2488_01975</name>
</gene>
<keyword evidence="3" id="KW-1185">Reference proteome</keyword>
<dbReference type="SUPFAM" id="SSF160574">
    <property type="entry name" value="BT0923-like"/>
    <property type="match status" value="1"/>
</dbReference>
<accession>A0A4Y8AVX9</accession>
<organism evidence="2 3">
    <name type="scientific">Gramella jeungdoensis</name>
    <dbReference type="NCBI Taxonomy" id="708091"/>
    <lineage>
        <taxon>Bacteria</taxon>
        <taxon>Pseudomonadati</taxon>
        <taxon>Bacteroidota</taxon>
        <taxon>Flavobacteriia</taxon>
        <taxon>Flavobacteriales</taxon>
        <taxon>Flavobacteriaceae</taxon>
        <taxon>Christiangramia</taxon>
    </lineage>
</organism>
<keyword evidence="1" id="KW-0732">Signal</keyword>
<feature type="signal peptide" evidence="1">
    <location>
        <begin position="1"/>
        <end position="19"/>
    </location>
</feature>
<dbReference type="Gene3D" id="3.10.450.360">
    <property type="match status" value="1"/>
</dbReference>
<dbReference type="RefSeq" id="WP_134246650.1">
    <property type="nucleotide sequence ID" value="NZ_SNQI01000001.1"/>
</dbReference>
<keyword evidence="2" id="KW-0808">Transferase</keyword>
<sequence length="174" mass="20060">MKNLIIYLIFIGLTTSIFAQNSSNTYEVTFNEVEIFNTNTNYLNAIGHRDAAELVKFLVEKAVSYDLEYSNCLKADYEKQEYYVQFKIPQGEILAVYDNDGEIIRTSEKFEDISLPLAVSNAIVKKYSGWKISNDIYRVTYVKDGALNKTYKLFIERTNIGKRVIKVDENGNFI</sequence>
<protein>
    <submittedName>
        <fullName evidence="2">Nicotinate-nucleotide adenylyltransferase</fullName>
    </submittedName>
</protein>
<evidence type="ECO:0000256" key="1">
    <source>
        <dbReference type="SAM" id="SignalP"/>
    </source>
</evidence>
<dbReference type="Proteomes" id="UP000298517">
    <property type="component" value="Unassembled WGS sequence"/>
</dbReference>
<feature type="chain" id="PRO_5021274180" evidence="1">
    <location>
        <begin position="20"/>
        <end position="174"/>
    </location>
</feature>
<dbReference type="AlphaFoldDB" id="A0A4Y8AVX9"/>
<name>A0A4Y8AVX9_9FLAO</name>
<reference evidence="2 3" key="1">
    <citation type="journal article" date="2011" name="J. Microbiol.">
        <title>Gramella jeungdoensis sp. nov., isolated from a solar saltern in Korea.</title>
        <authorList>
            <person name="Joung Y."/>
            <person name="Kim H."/>
            <person name="Jang T."/>
            <person name="Ahn T.S."/>
            <person name="Joh K."/>
        </authorList>
    </citation>
    <scope>NUCLEOTIDE SEQUENCE [LARGE SCALE GENOMIC DNA]</scope>
    <source>
        <strain evidence="2 3">KCTC 23123</strain>
    </source>
</reference>
<evidence type="ECO:0000313" key="3">
    <source>
        <dbReference type="Proteomes" id="UP000298517"/>
    </source>
</evidence>
<dbReference type="GO" id="GO:0016779">
    <property type="term" value="F:nucleotidyltransferase activity"/>
    <property type="evidence" value="ECO:0007669"/>
    <property type="project" value="UniProtKB-KW"/>
</dbReference>
<proteinExistence type="predicted"/>